<evidence type="ECO:0000256" key="5">
    <source>
        <dbReference type="SAM" id="MobiDB-lite"/>
    </source>
</evidence>
<dbReference type="NCBIfam" id="TIGR01038">
    <property type="entry name" value="uL22_arch_euk"/>
    <property type="match status" value="1"/>
</dbReference>
<dbReference type="SUPFAM" id="SSF54843">
    <property type="entry name" value="Ribosomal protein L22"/>
    <property type="match status" value="1"/>
</dbReference>
<dbReference type="Pfam" id="PF00237">
    <property type="entry name" value="Ribosomal_L22"/>
    <property type="match status" value="1"/>
</dbReference>
<proteinExistence type="inferred from homology"/>
<evidence type="ECO:0000256" key="2">
    <source>
        <dbReference type="ARBA" id="ARBA00022980"/>
    </source>
</evidence>
<dbReference type="HAMAP" id="MF_01331_A">
    <property type="entry name" value="Ribosomal_uL22_A"/>
    <property type="match status" value="1"/>
</dbReference>
<comment type="similarity">
    <text evidence="1 4">Belongs to the universal ribosomal protein uL22 family.</text>
</comment>
<keyword evidence="3 4" id="KW-0687">Ribonucleoprotein</keyword>
<protein>
    <recommendedName>
        <fullName evidence="8">Ribosomal protein L22</fullName>
    </recommendedName>
</protein>
<dbReference type="PROSITE" id="PS00464">
    <property type="entry name" value="RIBOSOMAL_L22"/>
    <property type="match status" value="1"/>
</dbReference>
<dbReference type="OrthoDB" id="10254664at2759"/>
<sequence length="182" mass="20450">MVRYSREIDDPNKAAKARGSHLRVHFKHVREVSHTITGWQVGKAKQFLEDVLQYKRAVPFTRFKGGIGRHAQGKLLSVPGSQCAWPQKATKIVLDMLTNAESNAEVKGMDTDNLYIVHAQTNRAPKQRRRTYRAHGRINPYMSSPAHLEIILTEKPVPVKKEPGAPKLTRKQAARVRVGGGN</sequence>
<keyword evidence="7" id="KW-1185">Reference proteome</keyword>
<dbReference type="InterPro" id="IPR036394">
    <property type="entry name" value="Ribosomal_uL22_sf"/>
</dbReference>
<evidence type="ECO:0000256" key="3">
    <source>
        <dbReference type="ARBA" id="ARBA00023274"/>
    </source>
</evidence>
<dbReference type="CDD" id="cd00336">
    <property type="entry name" value="Ribosomal_L22"/>
    <property type="match status" value="1"/>
</dbReference>
<dbReference type="Gene3D" id="3.90.470.10">
    <property type="entry name" value="Ribosomal protein L22/L17"/>
    <property type="match status" value="1"/>
</dbReference>
<dbReference type="PANTHER" id="PTHR11593">
    <property type="entry name" value="60S RIBOSOMAL PROTEIN L17"/>
    <property type="match status" value="1"/>
</dbReference>
<dbReference type="InterPro" id="IPR005721">
    <property type="entry name" value="Ribosomal_uL22_euk/arc"/>
</dbReference>
<dbReference type="EMBL" id="SDOX01000145">
    <property type="protein sequence ID" value="TFJ81052.1"/>
    <property type="molecule type" value="Genomic_DNA"/>
</dbReference>
<dbReference type="NCBIfam" id="NF003260">
    <property type="entry name" value="PRK04223.1"/>
    <property type="match status" value="1"/>
</dbReference>
<dbReference type="GO" id="GO:0022625">
    <property type="term" value="C:cytosolic large ribosomal subunit"/>
    <property type="evidence" value="ECO:0007669"/>
    <property type="project" value="TreeGrafter"/>
</dbReference>
<gene>
    <name evidence="6" type="ORF">NSK_007695</name>
</gene>
<evidence type="ECO:0000313" key="6">
    <source>
        <dbReference type="EMBL" id="TFJ81052.1"/>
    </source>
</evidence>
<evidence type="ECO:0008006" key="8">
    <source>
        <dbReference type="Google" id="ProtNLM"/>
    </source>
</evidence>
<dbReference type="GO" id="GO:0002181">
    <property type="term" value="P:cytoplasmic translation"/>
    <property type="evidence" value="ECO:0007669"/>
    <property type="project" value="TreeGrafter"/>
</dbReference>
<dbReference type="InterPro" id="IPR001063">
    <property type="entry name" value="Ribosomal_uL22"/>
</dbReference>
<evidence type="ECO:0000313" key="7">
    <source>
        <dbReference type="Proteomes" id="UP000355283"/>
    </source>
</evidence>
<dbReference type="PANTHER" id="PTHR11593:SF10">
    <property type="entry name" value="60S RIBOSOMAL PROTEIN L17"/>
    <property type="match status" value="1"/>
</dbReference>
<evidence type="ECO:0000256" key="4">
    <source>
        <dbReference type="RuleBase" id="RU004005"/>
    </source>
</evidence>
<reference evidence="6 7" key="1">
    <citation type="submission" date="2019-01" db="EMBL/GenBank/DDBJ databases">
        <title>Nuclear Genome Assembly of the Microalgal Biofuel strain Nannochloropsis salina CCMP1776.</title>
        <authorList>
            <person name="Hovde B."/>
        </authorList>
    </citation>
    <scope>NUCLEOTIDE SEQUENCE [LARGE SCALE GENOMIC DNA]</scope>
    <source>
        <strain evidence="6 7">CCMP1776</strain>
    </source>
</reference>
<organism evidence="6 7">
    <name type="scientific">Nannochloropsis salina CCMP1776</name>
    <dbReference type="NCBI Taxonomy" id="1027361"/>
    <lineage>
        <taxon>Eukaryota</taxon>
        <taxon>Sar</taxon>
        <taxon>Stramenopiles</taxon>
        <taxon>Ochrophyta</taxon>
        <taxon>Eustigmatophyceae</taxon>
        <taxon>Eustigmatales</taxon>
        <taxon>Monodopsidaceae</taxon>
        <taxon>Microchloropsis</taxon>
        <taxon>Microchloropsis salina</taxon>
    </lineage>
</organism>
<feature type="region of interest" description="Disordered" evidence="5">
    <location>
        <begin position="161"/>
        <end position="182"/>
    </location>
</feature>
<dbReference type="InterPro" id="IPR018260">
    <property type="entry name" value="Ribosomal_uL22_CS"/>
</dbReference>
<dbReference type="GO" id="GO:0003735">
    <property type="term" value="F:structural constituent of ribosome"/>
    <property type="evidence" value="ECO:0007669"/>
    <property type="project" value="InterPro"/>
</dbReference>
<evidence type="ECO:0000256" key="1">
    <source>
        <dbReference type="ARBA" id="ARBA00009451"/>
    </source>
</evidence>
<dbReference type="InterPro" id="IPR057265">
    <property type="entry name" value="Ribosomal_uL22_arc-type"/>
</dbReference>
<comment type="caution">
    <text evidence="6">The sequence shown here is derived from an EMBL/GenBank/DDBJ whole genome shotgun (WGS) entry which is preliminary data.</text>
</comment>
<name>A0A4D9CPG3_9STRA</name>
<keyword evidence="2 4" id="KW-0689">Ribosomal protein</keyword>
<accession>A0A4D9CPG3</accession>
<dbReference type="AlphaFoldDB" id="A0A4D9CPG3"/>
<dbReference type="Proteomes" id="UP000355283">
    <property type="component" value="Unassembled WGS sequence"/>
</dbReference>